<keyword evidence="1" id="KW-0812">Transmembrane</keyword>
<dbReference type="EMBL" id="CAADFT010000004">
    <property type="protein sequence ID" value="VFK39297.1"/>
    <property type="molecule type" value="Genomic_DNA"/>
</dbReference>
<feature type="transmembrane region" description="Helical" evidence="1">
    <location>
        <begin position="15"/>
        <end position="34"/>
    </location>
</feature>
<organism evidence="2">
    <name type="scientific">Candidatus Kentrum sp. TC</name>
    <dbReference type="NCBI Taxonomy" id="2126339"/>
    <lineage>
        <taxon>Bacteria</taxon>
        <taxon>Pseudomonadati</taxon>
        <taxon>Pseudomonadota</taxon>
        <taxon>Gammaproteobacteria</taxon>
        <taxon>Candidatus Kentrum</taxon>
    </lineage>
</organism>
<accession>A0A450YCM5</accession>
<dbReference type="AlphaFoldDB" id="A0A450YCM5"/>
<gene>
    <name evidence="2" type="ORF">BECKTC1821E_GA0114239_100484</name>
</gene>
<protein>
    <submittedName>
        <fullName evidence="2">Uncharacterized protein</fullName>
    </submittedName>
</protein>
<keyword evidence="1" id="KW-1133">Transmembrane helix</keyword>
<evidence type="ECO:0000256" key="1">
    <source>
        <dbReference type="SAM" id="Phobius"/>
    </source>
</evidence>
<sequence length="243" mass="27667">MANSRTGSFGERLNTWVQIIAILMAGCWGVYVFIYQEFLAPKSAPTSLTLEVSLRKAGKVHDDNGRFEAMELSVLARNTTEYPIALLPGIFVIHGIEFAPATESDQDTFDEKLESEPMIPYSGSYRNRHSVEKSRTEVSIGSPFSDTALKPGETIKRVFLIAVPSHEYDALQASVIVPRCREGTSSESCEEKNGKFKWRYDKERHSPISLWRHDEKWKPMGKDDYELRKIQRATSKVMLSLWE</sequence>
<proteinExistence type="predicted"/>
<evidence type="ECO:0000313" key="2">
    <source>
        <dbReference type="EMBL" id="VFK39297.1"/>
    </source>
</evidence>
<dbReference type="PROSITE" id="PS51257">
    <property type="entry name" value="PROKAR_LIPOPROTEIN"/>
    <property type="match status" value="1"/>
</dbReference>
<keyword evidence="1" id="KW-0472">Membrane</keyword>
<name>A0A450YCM5_9GAMM</name>
<reference evidence="2" key="1">
    <citation type="submission" date="2019-02" db="EMBL/GenBank/DDBJ databases">
        <authorList>
            <person name="Gruber-Vodicka R. H."/>
            <person name="Seah K. B. B."/>
        </authorList>
    </citation>
    <scope>NUCLEOTIDE SEQUENCE</scope>
    <source>
        <strain evidence="2">BECK_BZ125</strain>
    </source>
</reference>